<dbReference type="InterPro" id="IPR042092">
    <property type="entry name" value="PsdUridine_s_RsuA/RluB/E/F_cat"/>
</dbReference>
<dbReference type="Gene3D" id="3.10.290.10">
    <property type="entry name" value="RNA-binding S4 domain"/>
    <property type="match status" value="1"/>
</dbReference>
<dbReference type="EMBL" id="PFQB01000100">
    <property type="protein sequence ID" value="PJA12896.1"/>
    <property type="molecule type" value="Genomic_DNA"/>
</dbReference>
<dbReference type="AlphaFoldDB" id="A0A2M7W155"/>
<dbReference type="SMART" id="SM00363">
    <property type="entry name" value="S4"/>
    <property type="match status" value="1"/>
</dbReference>
<proteinExistence type="inferred from homology"/>
<keyword evidence="3" id="KW-0413">Isomerase</keyword>
<reference evidence="7" key="1">
    <citation type="submission" date="2017-09" db="EMBL/GenBank/DDBJ databases">
        <title>Depth-based differentiation of microbial function through sediment-hosted aquifers and enrichment of novel symbionts in the deep terrestrial subsurface.</title>
        <authorList>
            <person name="Probst A.J."/>
            <person name="Ladd B."/>
            <person name="Jarett J.K."/>
            <person name="Geller-Mcgrath D.E."/>
            <person name="Sieber C.M.K."/>
            <person name="Emerson J.B."/>
            <person name="Anantharaman K."/>
            <person name="Thomas B.C."/>
            <person name="Malmstrom R."/>
            <person name="Stieglmeier M."/>
            <person name="Klingl A."/>
            <person name="Woyke T."/>
            <person name="Ryan C.M."/>
            <person name="Banfield J.F."/>
        </authorList>
    </citation>
    <scope>NUCLEOTIDE SEQUENCE [LARGE SCALE GENOMIC DNA]</scope>
</reference>
<evidence type="ECO:0000313" key="6">
    <source>
        <dbReference type="EMBL" id="PJA12896.1"/>
    </source>
</evidence>
<evidence type="ECO:0000256" key="4">
    <source>
        <dbReference type="PROSITE-ProRule" id="PRU00182"/>
    </source>
</evidence>
<evidence type="ECO:0000313" key="7">
    <source>
        <dbReference type="Proteomes" id="UP000228952"/>
    </source>
</evidence>
<evidence type="ECO:0000256" key="1">
    <source>
        <dbReference type="ARBA" id="ARBA00008348"/>
    </source>
</evidence>
<dbReference type="InterPro" id="IPR036986">
    <property type="entry name" value="S4_RNA-bd_sf"/>
</dbReference>
<comment type="caution">
    <text evidence="6">The sequence shown here is derived from an EMBL/GenBank/DDBJ whole genome shotgun (WGS) entry which is preliminary data.</text>
</comment>
<comment type="similarity">
    <text evidence="1">Belongs to the pseudouridine synthase RsuA family.</text>
</comment>
<dbReference type="InterPro" id="IPR020103">
    <property type="entry name" value="PsdUridine_synth_cat_dom_sf"/>
</dbReference>
<sequence length="248" mass="28008">MKLHVYLRNLGVASRRKSEELIGAGQVMVDRKPAHVGQQVQGTESITISGQQISASAPQKKQYLLINKPVDYTSTTASFFENEHSVLELLPYQLRKSTQWQIVGRLDKNSEGLLFLTDDGELCYVLTHPKYEIEKEYVVTVARGLEAGDIKKLLQGVLSPEGETYRFDKIEKISPLNYSCVLTEGKKREIREAISLIGSRVTRLVRVRIGELFLGELVSGTYRVPTVEEQTWLNSLSKRVPNTITEKI</sequence>
<dbReference type="Gene3D" id="3.30.70.1560">
    <property type="entry name" value="Alpha-L RNA-binding motif"/>
    <property type="match status" value="1"/>
</dbReference>
<dbReference type="InterPro" id="IPR006145">
    <property type="entry name" value="PsdUridine_synth_RsuA/RluA"/>
</dbReference>
<dbReference type="PROSITE" id="PS50889">
    <property type="entry name" value="S4"/>
    <property type="match status" value="1"/>
</dbReference>
<protein>
    <recommendedName>
        <fullName evidence="5">RNA-binding S4 domain-containing protein</fullName>
    </recommendedName>
</protein>
<dbReference type="Proteomes" id="UP000228952">
    <property type="component" value="Unassembled WGS sequence"/>
</dbReference>
<dbReference type="Pfam" id="PF00849">
    <property type="entry name" value="PseudoU_synth_2"/>
    <property type="match status" value="1"/>
</dbReference>
<dbReference type="InterPro" id="IPR020094">
    <property type="entry name" value="TruA/RsuA/RluB/E/F_N"/>
</dbReference>
<dbReference type="InterPro" id="IPR050343">
    <property type="entry name" value="RsuA_PseudoU_synthase"/>
</dbReference>
<name>A0A2M7W155_9BACT</name>
<dbReference type="PANTHER" id="PTHR47683:SF4">
    <property type="entry name" value="PSEUDOURIDINE SYNTHASE"/>
    <property type="match status" value="1"/>
</dbReference>
<dbReference type="Pfam" id="PF01479">
    <property type="entry name" value="S4"/>
    <property type="match status" value="1"/>
</dbReference>
<dbReference type="SUPFAM" id="SSF55174">
    <property type="entry name" value="Alpha-L RNA-binding motif"/>
    <property type="match status" value="1"/>
</dbReference>
<dbReference type="GO" id="GO:0000455">
    <property type="term" value="P:enzyme-directed rRNA pseudouridine synthesis"/>
    <property type="evidence" value="ECO:0007669"/>
    <property type="project" value="UniProtKB-ARBA"/>
</dbReference>
<evidence type="ECO:0000259" key="5">
    <source>
        <dbReference type="SMART" id="SM00363"/>
    </source>
</evidence>
<dbReference type="InterPro" id="IPR018496">
    <property type="entry name" value="PsdUridine_synth_RsuA/RluB_CS"/>
</dbReference>
<dbReference type="Gene3D" id="3.30.70.580">
    <property type="entry name" value="Pseudouridine synthase I, catalytic domain, N-terminal subdomain"/>
    <property type="match status" value="1"/>
</dbReference>
<keyword evidence="2 4" id="KW-0694">RNA-binding</keyword>
<dbReference type="CDD" id="cd00165">
    <property type="entry name" value="S4"/>
    <property type="match status" value="1"/>
</dbReference>
<evidence type="ECO:0000256" key="2">
    <source>
        <dbReference type="ARBA" id="ARBA00022884"/>
    </source>
</evidence>
<dbReference type="SUPFAM" id="SSF55120">
    <property type="entry name" value="Pseudouridine synthase"/>
    <property type="match status" value="1"/>
</dbReference>
<gene>
    <name evidence="6" type="ORF">COX64_03940</name>
</gene>
<evidence type="ECO:0000256" key="3">
    <source>
        <dbReference type="ARBA" id="ARBA00023235"/>
    </source>
</evidence>
<dbReference type="GO" id="GO:0003723">
    <property type="term" value="F:RNA binding"/>
    <property type="evidence" value="ECO:0007669"/>
    <property type="project" value="UniProtKB-KW"/>
</dbReference>
<accession>A0A2M7W155</accession>
<dbReference type="GO" id="GO:0120159">
    <property type="term" value="F:rRNA pseudouridine synthase activity"/>
    <property type="evidence" value="ECO:0007669"/>
    <property type="project" value="UniProtKB-ARBA"/>
</dbReference>
<feature type="domain" description="RNA-binding S4" evidence="5">
    <location>
        <begin position="1"/>
        <end position="62"/>
    </location>
</feature>
<dbReference type="InterPro" id="IPR002942">
    <property type="entry name" value="S4_RNA-bd"/>
</dbReference>
<dbReference type="PANTHER" id="PTHR47683">
    <property type="entry name" value="PSEUDOURIDINE SYNTHASE FAMILY PROTEIN-RELATED"/>
    <property type="match status" value="1"/>
</dbReference>
<organism evidence="6 7">
    <name type="scientific">Candidatus Dojkabacteria bacterium CG_4_10_14_0_2_um_filter_Dojkabacteria_WS6_41_15</name>
    <dbReference type="NCBI Taxonomy" id="2014249"/>
    <lineage>
        <taxon>Bacteria</taxon>
        <taxon>Candidatus Dojkabacteria</taxon>
    </lineage>
</organism>
<dbReference type="PROSITE" id="PS01149">
    <property type="entry name" value="PSI_RSU"/>
    <property type="match status" value="1"/>
</dbReference>